<keyword evidence="14" id="KW-1185">Reference proteome</keyword>
<evidence type="ECO:0000256" key="9">
    <source>
        <dbReference type="ARBA" id="ARBA00037407"/>
    </source>
</evidence>
<comment type="subunit">
    <text evidence="4">Homodimer.</text>
</comment>
<feature type="domain" description="Aminotransferase class V" evidence="12">
    <location>
        <begin position="50"/>
        <end position="395"/>
    </location>
</feature>
<organism evidence="13 14">
    <name type="scientific">Amblyomma americanum</name>
    <name type="common">Lone star tick</name>
    <dbReference type="NCBI Taxonomy" id="6943"/>
    <lineage>
        <taxon>Eukaryota</taxon>
        <taxon>Metazoa</taxon>
        <taxon>Ecdysozoa</taxon>
        <taxon>Arthropoda</taxon>
        <taxon>Chelicerata</taxon>
        <taxon>Arachnida</taxon>
        <taxon>Acari</taxon>
        <taxon>Parasitiformes</taxon>
        <taxon>Ixodida</taxon>
        <taxon>Ixodoidea</taxon>
        <taxon>Ixodidae</taxon>
        <taxon>Amblyomminae</taxon>
        <taxon>Amblyomma</taxon>
    </lineage>
</organism>
<comment type="caution">
    <text evidence="13">The sequence shown here is derived from an EMBL/GenBank/DDBJ whole genome shotgun (WGS) entry which is preliminary data.</text>
</comment>
<evidence type="ECO:0000259" key="12">
    <source>
        <dbReference type="Pfam" id="PF00266"/>
    </source>
</evidence>
<evidence type="ECO:0000256" key="4">
    <source>
        <dbReference type="ARBA" id="ARBA00011738"/>
    </source>
</evidence>
<dbReference type="Gene3D" id="1.10.260.50">
    <property type="match status" value="1"/>
</dbReference>
<keyword evidence="7" id="KW-0663">Pyridoxal phosphate</keyword>
<dbReference type="InterPro" id="IPR015422">
    <property type="entry name" value="PyrdxlP-dep_Trfase_small"/>
</dbReference>
<accession>A0AAQ4EJ72</accession>
<keyword evidence="8" id="KW-0456">Lyase</keyword>
<evidence type="ECO:0000256" key="10">
    <source>
        <dbReference type="ARBA" id="ARBA00039054"/>
    </source>
</evidence>
<dbReference type="GO" id="GO:0016740">
    <property type="term" value="F:transferase activity"/>
    <property type="evidence" value="ECO:0007669"/>
    <property type="project" value="UniProtKB-KW"/>
</dbReference>
<keyword evidence="6" id="KW-0808">Transferase</keyword>
<dbReference type="Proteomes" id="UP001321473">
    <property type="component" value="Unassembled WGS sequence"/>
</dbReference>
<dbReference type="InterPro" id="IPR000192">
    <property type="entry name" value="Aminotrans_V_dom"/>
</dbReference>
<evidence type="ECO:0000256" key="8">
    <source>
        <dbReference type="ARBA" id="ARBA00023239"/>
    </source>
</evidence>
<sequence>MFVNVQLCVDCQEKVYWKLRQESGCILADTDNFISRAIDSKEGPLFVLTGSEARRIIDEARTSVANMIGALPPEIVFTSGGTESNNMIIHSLVRHFKKTRSSFASLSNSKIPHVITSNIEHTSILLTLKDLYEDERLDLTIVPVSKVTGSVSAEEVVAAIRPETCFVTIMLANNETGIIQPVSTIGALLKDVNLQRKKDGLPAVLFHTDAAQALGKVAVNVNDLNVDYLSIAGHKFYGPRTGALYFRDSKPLYPFLFGAGQERGLRPGTPNTCMIAGLGTAAALVVKNLDTYNQCLKDIRDYLEQKLKEAFGSLVSFNHRKGAQALPNTCSVSFAGMKGPEILTKAKYVLASTGAACHHTAAPSKVLLNSGVTEDNARGTLRLSTGRKTTREDVDIAVQLLQEAVLSIQKQQPSV</sequence>
<dbReference type="FunFam" id="3.90.1150.10:FF:000065">
    <property type="entry name" value="Selenocysteine lyase"/>
    <property type="match status" value="1"/>
</dbReference>
<evidence type="ECO:0000256" key="7">
    <source>
        <dbReference type="ARBA" id="ARBA00022898"/>
    </source>
</evidence>
<gene>
    <name evidence="13" type="ORF">V5799_010680</name>
</gene>
<comment type="cofactor">
    <cofactor evidence="1">
        <name>pyridoxal 5'-phosphate</name>
        <dbReference type="ChEBI" id="CHEBI:597326"/>
    </cofactor>
</comment>
<dbReference type="InterPro" id="IPR016454">
    <property type="entry name" value="Cysteine_dSase"/>
</dbReference>
<dbReference type="AlphaFoldDB" id="A0AAQ4EJ72"/>
<comment type="subcellular location">
    <subcellularLocation>
        <location evidence="2">Cytoplasm</location>
        <location evidence="2">Cytosol</location>
    </subcellularLocation>
</comment>
<comment type="function">
    <text evidence="9">Catalyzes the decomposition of L-selenocysteine to L-alanine and elemental selenium.</text>
</comment>
<dbReference type="InterPro" id="IPR015424">
    <property type="entry name" value="PyrdxlP-dep_Trfase"/>
</dbReference>
<dbReference type="EC" id="4.4.1.16" evidence="10"/>
<protein>
    <recommendedName>
        <fullName evidence="11">Selenocysteine lyase</fullName>
        <ecNumber evidence="10">4.4.1.16</ecNumber>
    </recommendedName>
</protein>
<dbReference type="Pfam" id="PF00266">
    <property type="entry name" value="Aminotran_5"/>
    <property type="match status" value="1"/>
</dbReference>
<evidence type="ECO:0000256" key="6">
    <source>
        <dbReference type="ARBA" id="ARBA00022679"/>
    </source>
</evidence>
<dbReference type="SUPFAM" id="SSF53383">
    <property type="entry name" value="PLP-dependent transferases"/>
    <property type="match status" value="1"/>
</dbReference>
<dbReference type="GO" id="GO:0005829">
    <property type="term" value="C:cytosol"/>
    <property type="evidence" value="ECO:0007669"/>
    <property type="project" value="UniProtKB-SubCell"/>
</dbReference>
<dbReference type="PIRSF" id="PIRSF005572">
    <property type="entry name" value="NifS"/>
    <property type="match status" value="1"/>
</dbReference>
<dbReference type="PANTHER" id="PTHR11601:SF62">
    <property type="entry name" value="SELENOCYSTEINE LYASE"/>
    <property type="match status" value="1"/>
</dbReference>
<evidence type="ECO:0000313" key="13">
    <source>
        <dbReference type="EMBL" id="KAK8774787.1"/>
    </source>
</evidence>
<evidence type="ECO:0000256" key="11">
    <source>
        <dbReference type="ARBA" id="ARBA00040554"/>
    </source>
</evidence>
<evidence type="ECO:0000256" key="5">
    <source>
        <dbReference type="ARBA" id="ARBA00022490"/>
    </source>
</evidence>
<evidence type="ECO:0000256" key="3">
    <source>
        <dbReference type="ARBA" id="ARBA00009236"/>
    </source>
</evidence>
<evidence type="ECO:0000256" key="1">
    <source>
        <dbReference type="ARBA" id="ARBA00001933"/>
    </source>
</evidence>
<dbReference type="FunFam" id="3.40.640.10:FF:000083">
    <property type="entry name" value="Selenocysteine lyase"/>
    <property type="match status" value="1"/>
</dbReference>
<proteinExistence type="inferred from homology"/>
<dbReference type="GO" id="GO:0009000">
    <property type="term" value="F:selenocysteine lyase activity"/>
    <property type="evidence" value="ECO:0007669"/>
    <property type="project" value="UniProtKB-EC"/>
</dbReference>
<reference evidence="13 14" key="1">
    <citation type="journal article" date="2023" name="Arcadia Sci">
        <title>De novo assembly of a long-read Amblyomma americanum tick genome.</title>
        <authorList>
            <person name="Chou S."/>
            <person name="Poskanzer K.E."/>
            <person name="Rollins M."/>
            <person name="Thuy-Boun P.S."/>
        </authorList>
    </citation>
    <scope>NUCLEOTIDE SEQUENCE [LARGE SCALE GENOMIC DNA]</scope>
    <source>
        <strain evidence="13">F_SG_1</strain>
        <tissue evidence="13">Salivary glands</tissue>
    </source>
</reference>
<dbReference type="Gene3D" id="3.90.1150.10">
    <property type="entry name" value="Aspartate Aminotransferase, domain 1"/>
    <property type="match status" value="1"/>
</dbReference>
<evidence type="ECO:0000256" key="2">
    <source>
        <dbReference type="ARBA" id="ARBA00004514"/>
    </source>
</evidence>
<evidence type="ECO:0000313" key="14">
    <source>
        <dbReference type="Proteomes" id="UP001321473"/>
    </source>
</evidence>
<dbReference type="Gene3D" id="3.40.640.10">
    <property type="entry name" value="Type I PLP-dependent aspartate aminotransferase-like (Major domain)"/>
    <property type="match status" value="1"/>
</dbReference>
<keyword evidence="5" id="KW-0963">Cytoplasm</keyword>
<comment type="similarity">
    <text evidence="3">Belongs to the class-V pyridoxal-phosphate-dependent aminotransferase family.</text>
</comment>
<dbReference type="PANTHER" id="PTHR11601">
    <property type="entry name" value="CYSTEINE DESULFURYLASE FAMILY MEMBER"/>
    <property type="match status" value="1"/>
</dbReference>
<dbReference type="InterPro" id="IPR015421">
    <property type="entry name" value="PyrdxlP-dep_Trfase_major"/>
</dbReference>
<dbReference type="EMBL" id="JARKHS020014996">
    <property type="protein sequence ID" value="KAK8774787.1"/>
    <property type="molecule type" value="Genomic_DNA"/>
</dbReference>
<name>A0AAQ4EJ72_AMBAM</name>